<keyword evidence="2" id="KW-1133">Transmembrane helix</keyword>
<sequence>MSVDKTIEELSYTLAQLGNLVSHINSQIGQLASRINLTLDTFDQSVAGIAIDAQLMSNHVANTISQVPNGWLFYLLLLTIIVVFLLLSITLILGTIKRSFDVYALFKELSTSDSASKKQKGFIMSQENHCYGRERHTLESDGIFKQNHISIPMDMEHEPRRLGLEPNGDLKKRRSPLDTSRRSQHRNFGTDQYGTVEQLNVVTPFSNCSAQV</sequence>
<dbReference type="WBParaSite" id="sdigi.contig67.g3480.t1">
    <property type="protein sequence ID" value="sdigi.contig67.g3480.t1"/>
    <property type="gene ID" value="sdigi.contig67.g3480"/>
</dbReference>
<keyword evidence="3" id="KW-1185">Reference proteome</keyword>
<feature type="transmembrane region" description="Helical" evidence="2">
    <location>
        <begin position="71"/>
        <end position="93"/>
    </location>
</feature>
<evidence type="ECO:0000313" key="3">
    <source>
        <dbReference type="Proteomes" id="UP000887581"/>
    </source>
</evidence>
<evidence type="ECO:0000313" key="4">
    <source>
        <dbReference type="WBParaSite" id="sdigi.contig67.g3480.t1"/>
    </source>
</evidence>
<proteinExistence type="predicted"/>
<name>A0A915Q3D3_9BILA</name>
<dbReference type="Proteomes" id="UP000887581">
    <property type="component" value="Unplaced"/>
</dbReference>
<evidence type="ECO:0000256" key="2">
    <source>
        <dbReference type="SAM" id="Phobius"/>
    </source>
</evidence>
<reference evidence="4" key="1">
    <citation type="submission" date="2022-11" db="UniProtKB">
        <authorList>
            <consortium name="WormBaseParasite"/>
        </authorList>
    </citation>
    <scope>IDENTIFICATION</scope>
</reference>
<keyword evidence="2" id="KW-0812">Transmembrane</keyword>
<evidence type="ECO:0000256" key="1">
    <source>
        <dbReference type="SAM" id="MobiDB-lite"/>
    </source>
</evidence>
<accession>A0A915Q3D3</accession>
<keyword evidence="2" id="KW-0472">Membrane</keyword>
<dbReference type="AlphaFoldDB" id="A0A915Q3D3"/>
<organism evidence="3 4">
    <name type="scientific">Setaria digitata</name>
    <dbReference type="NCBI Taxonomy" id="48799"/>
    <lineage>
        <taxon>Eukaryota</taxon>
        <taxon>Metazoa</taxon>
        <taxon>Ecdysozoa</taxon>
        <taxon>Nematoda</taxon>
        <taxon>Chromadorea</taxon>
        <taxon>Rhabditida</taxon>
        <taxon>Spirurina</taxon>
        <taxon>Spiruromorpha</taxon>
        <taxon>Filarioidea</taxon>
        <taxon>Setariidae</taxon>
        <taxon>Setaria</taxon>
    </lineage>
</organism>
<feature type="region of interest" description="Disordered" evidence="1">
    <location>
        <begin position="156"/>
        <end position="191"/>
    </location>
</feature>
<protein>
    <submittedName>
        <fullName evidence="4">t-SNARE coiled-coil homology domain-containing protein</fullName>
    </submittedName>
</protein>